<dbReference type="Proteomes" id="UP000235777">
    <property type="component" value="Unassembled WGS sequence"/>
</dbReference>
<feature type="domain" description="DprA winged helix" evidence="3">
    <location>
        <begin position="309"/>
        <end position="365"/>
    </location>
</feature>
<evidence type="ECO:0000313" key="4">
    <source>
        <dbReference type="EMBL" id="PMS37646.1"/>
    </source>
</evidence>
<dbReference type="Pfam" id="PF02481">
    <property type="entry name" value="DNA_processg_A"/>
    <property type="match status" value="1"/>
</dbReference>
<sequence length="375" mass="39063">MQAPRMTDAELAAWLTLAGARGLTHAALRALIDTFGTPQAIRVEPFQSLAAVAGEPAARAVLAPPSAMLDEIVASVAAWCRGAGNALVSLRDAAYPAALRAMHDPPPLLYVKGRLELLLEPAVAIVGSRGATPQGLEDAEYFASALASAGLTIVSGLALGIDGAAHRGALDVHGDTVAVVGTGVDIVYPARHGALASEIAERGAIVSEWPLGTPARREHFPRRNRLIAGLARGVLIVEAALRSGSLITARLANEMGREVFAVPGSIHSPLSRGCHRLIKDGAKLTETPEDVFEELGIEPAAAQQRAGSRDTPPPDGRAARVLDALGHAPATLEILAARTDIDSATLQGMLLELELAGRLNALPGGRFVRTVRPPR</sequence>
<accession>A0A2N7X7A1</accession>
<protein>
    <submittedName>
        <fullName evidence="4">DNA-protecting protein DprA</fullName>
    </submittedName>
</protein>
<evidence type="ECO:0000256" key="1">
    <source>
        <dbReference type="ARBA" id="ARBA00006525"/>
    </source>
</evidence>
<evidence type="ECO:0000259" key="3">
    <source>
        <dbReference type="Pfam" id="PF17782"/>
    </source>
</evidence>
<feature type="domain" description="Smf/DprA SLOG" evidence="2">
    <location>
        <begin position="88"/>
        <end position="295"/>
    </location>
</feature>
<comment type="similarity">
    <text evidence="1">Belongs to the DprA/Smf family.</text>
</comment>
<dbReference type="AlphaFoldDB" id="A0A2N7X7A1"/>
<dbReference type="EMBL" id="PNYC01000003">
    <property type="protein sequence ID" value="PMS37646.1"/>
    <property type="molecule type" value="Genomic_DNA"/>
</dbReference>
<dbReference type="STRING" id="863227.GCA_000373005_02732"/>
<dbReference type="SUPFAM" id="SSF102405">
    <property type="entry name" value="MCP/YpsA-like"/>
    <property type="match status" value="1"/>
</dbReference>
<dbReference type="PANTHER" id="PTHR43022:SF1">
    <property type="entry name" value="PROTEIN SMF"/>
    <property type="match status" value="1"/>
</dbReference>
<dbReference type="GO" id="GO:0009294">
    <property type="term" value="P:DNA-mediated transformation"/>
    <property type="evidence" value="ECO:0007669"/>
    <property type="project" value="InterPro"/>
</dbReference>
<dbReference type="InterPro" id="IPR003488">
    <property type="entry name" value="DprA"/>
</dbReference>
<dbReference type="OrthoDB" id="9785707at2"/>
<dbReference type="RefSeq" id="WP_018441297.1">
    <property type="nucleotide sequence ID" value="NZ_PNYC01000003.1"/>
</dbReference>
<keyword evidence="5" id="KW-1185">Reference proteome</keyword>
<dbReference type="Gene3D" id="3.40.50.450">
    <property type="match status" value="1"/>
</dbReference>
<dbReference type="InterPro" id="IPR057666">
    <property type="entry name" value="DrpA_SLOG"/>
</dbReference>
<dbReference type="Pfam" id="PF17782">
    <property type="entry name" value="WHD_DprA"/>
    <property type="match status" value="1"/>
</dbReference>
<evidence type="ECO:0000313" key="5">
    <source>
        <dbReference type="Proteomes" id="UP000235777"/>
    </source>
</evidence>
<organism evidence="4 5">
    <name type="scientific">Trinickia symbiotica</name>
    <dbReference type="NCBI Taxonomy" id="863227"/>
    <lineage>
        <taxon>Bacteria</taxon>
        <taxon>Pseudomonadati</taxon>
        <taxon>Pseudomonadota</taxon>
        <taxon>Betaproteobacteria</taxon>
        <taxon>Burkholderiales</taxon>
        <taxon>Burkholderiaceae</taxon>
        <taxon>Trinickia</taxon>
    </lineage>
</organism>
<reference evidence="4 5" key="1">
    <citation type="submission" date="2018-01" db="EMBL/GenBank/DDBJ databases">
        <title>Whole genome analyses suggest that Burkholderia sensu lato contains two further novel genera in the rhizoxinica-symbiotica group Mycetohabitans gen. nov., and Trinickia gen. nov.: implications for the evolution of diazotrophy and nodulation in the Burkholderiaceae.</title>
        <authorList>
            <person name="Estrada-de los Santos P."/>
            <person name="Palmer M."/>
            <person name="Chavez-Ramirez B."/>
            <person name="Beukes C."/>
            <person name="Steenkamp E.T."/>
            <person name="Hirsch A.M."/>
            <person name="Manyaka P."/>
            <person name="Maluk M."/>
            <person name="Lafos M."/>
            <person name="Crook M."/>
            <person name="Gross E."/>
            <person name="Simon M.F."/>
            <person name="Bueno dos Reis Junior F."/>
            <person name="Poole P.S."/>
            <person name="Venter S.N."/>
            <person name="James E.K."/>
        </authorList>
    </citation>
    <scope>NUCLEOTIDE SEQUENCE [LARGE SCALE GENOMIC DNA]</scope>
    <source>
        <strain evidence="4 5">JPY 581</strain>
    </source>
</reference>
<evidence type="ECO:0000259" key="2">
    <source>
        <dbReference type="Pfam" id="PF02481"/>
    </source>
</evidence>
<gene>
    <name evidence="4" type="primary">dprA</name>
    <name evidence="4" type="ORF">C0Z20_06725</name>
</gene>
<proteinExistence type="inferred from homology"/>
<dbReference type="InterPro" id="IPR041614">
    <property type="entry name" value="DprA_WH"/>
</dbReference>
<dbReference type="PANTHER" id="PTHR43022">
    <property type="entry name" value="PROTEIN SMF"/>
    <property type="match status" value="1"/>
</dbReference>
<name>A0A2N7X7A1_9BURK</name>
<comment type="caution">
    <text evidence="4">The sequence shown here is derived from an EMBL/GenBank/DDBJ whole genome shotgun (WGS) entry which is preliminary data.</text>
</comment>
<dbReference type="NCBIfam" id="TIGR00732">
    <property type="entry name" value="dprA"/>
    <property type="match status" value="1"/>
</dbReference>